<evidence type="ECO:0000313" key="1">
    <source>
        <dbReference type="EMBL" id="BBD71722.1"/>
    </source>
</evidence>
<accession>A0A348B0M0</accession>
<dbReference type="KEGG" id="sacd:HS1genome_0111"/>
<name>A0A348B0M0_9CREN</name>
<organism evidence="1 3">
    <name type="scientific">Sulfodiicoccus acidiphilus</name>
    <dbReference type="NCBI Taxonomy" id="1670455"/>
    <lineage>
        <taxon>Archaea</taxon>
        <taxon>Thermoproteota</taxon>
        <taxon>Thermoprotei</taxon>
        <taxon>Sulfolobales</taxon>
        <taxon>Sulfolobaceae</taxon>
        <taxon>Sulfodiicoccus</taxon>
    </lineage>
</organism>
<dbReference type="InterPro" id="IPR017006">
    <property type="entry name" value="UCP032756"/>
</dbReference>
<dbReference type="EMBL" id="AP018553">
    <property type="protein sequence ID" value="BBD71722.1"/>
    <property type="molecule type" value="Genomic_DNA"/>
</dbReference>
<dbReference type="RefSeq" id="WP_126449054.1">
    <property type="nucleotide sequence ID" value="NZ_AP018553.1"/>
</dbReference>
<dbReference type="OrthoDB" id="15027at2157"/>
<proteinExistence type="predicted"/>
<dbReference type="Proteomes" id="UP000616143">
    <property type="component" value="Unassembled WGS sequence"/>
</dbReference>
<reference evidence="2" key="1">
    <citation type="journal article" date="2014" name="Int. J. Syst. Evol. Microbiol.">
        <title>Complete genome sequence of Corynebacterium casei LMG S-19264T (=DSM 44701T), isolated from a smear-ripened cheese.</title>
        <authorList>
            <consortium name="US DOE Joint Genome Institute (JGI-PGF)"/>
            <person name="Walter F."/>
            <person name="Albersmeier A."/>
            <person name="Kalinowski J."/>
            <person name="Ruckert C."/>
        </authorList>
    </citation>
    <scope>NUCLEOTIDE SEQUENCE</scope>
    <source>
        <strain evidence="2">JCM 31740</strain>
    </source>
</reference>
<reference evidence="2" key="4">
    <citation type="submission" date="2020-09" db="EMBL/GenBank/DDBJ databases">
        <authorList>
            <person name="Sun Q."/>
            <person name="Ohkuma M."/>
        </authorList>
    </citation>
    <scope>NUCLEOTIDE SEQUENCE</scope>
    <source>
        <strain evidence="2">JCM 31740</strain>
    </source>
</reference>
<dbReference type="AlphaFoldDB" id="A0A348B0M0"/>
<dbReference type="Proteomes" id="UP000276741">
    <property type="component" value="Chromosome"/>
</dbReference>
<gene>
    <name evidence="2" type="ORF">GCM10007116_00350</name>
    <name evidence="1" type="ORF">HS1genome_0111</name>
</gene>
<sequence length="143" mass="16654">MKILLLKSERGRVTSEQLMEGELRAAVTSVAKKALEEWDVDKSDFVILKDVHEIRKKLPLSPSLYEVISKYLKGKEQGEALAEVPVYIISFDNDWEEEDFKDRSVYLIAPYLDEESKNEMKEYAEELTIEETEETDEDQESEE</sequence>
<reference evidence="1" key="3">
    <citation type="journal article" date="2019" name="BMC Res. Notes">
        <title>Complete genome sequence of the Sulfodiicoccus acidiphilus strain HS-1T, the first crenarchaeon that lacks polB3, isolated from an acidic hot spring in Ohwaku-dani, Hakone, Japan.</title>
        <authorList>
            <person name="Sakai H.D."/>
            <person name="Kurosawa N."/>
        </authorList>
    </citation>
    <scope>NUCLEOTIDE SEQUENCE</scope>
    <source>
        <strain evidence="1">HS-1</strain>
    </source>
</reference>
<dbReference type="Pfam" id="PF10051">
    <property type="entry name" value="DUF2286"/>
    <property type="match status" value="1"/>
</dbReference>
<evidence type="ECO:0008006" key="4">
    <source>
        <dbReference type="Google" id="ProtNLM"/>
    </source>
</evidence>
<protein>
    <recommendedName>
        <fullName evidence="4">DUF2286 domain-containing protein</fullName>
    </recommendedName>
</protein>
<keyword evidence="3" id="KW-1185">Reference proteome</keyword>
<reference evidence="3" key="2">
    <citation type="submission" date="2018-04" db="EMBL/GenBank/DDBJ databases">
        <title>Complete genome sequence of Sulfodiicoccus acidiphilus strain HS-1.</title>
        <authorList>
            <person name="Sakai H.D."/>
            <person name="Kurosawa N."/>
        </authorList>
    </citation>
    <scope>NUCLEOTIDE SEQUENCE [LARGE SCALE GENOMIC DNA]</scope>
    <source>
        <strain evidence="3">HS-1</strain>
    </source>
</reference>
<dbReference type="GeneID" id="38665602"/>
<dbReference type="EMBL" id="BMQS01000001">
    <property type="protein sequence ID" value="GGT86342.1"/>
    <property type="molecule type" value="Genomic_DNA"/>
</dbReference>
<evidence type="ECO:0000313" key="3">
    <source>
        <dbReference type="Proteomes" id="UP000276741"/>
    </source>
</evidence>
<evidence type="ECO:0000313" key="2">
    <source>
        <dbReference type="EMBL" id="GGT86342.1"/>
    </source>
</evidence>